<dbReference type="InterPro" id="IPR023828">
    <property type="entry name" value="Peptidase_S8_Ser-AS"/>
</dbReference>
<feature type="domain" description="Peptidase S8/S53" evidence="8">
    <location>
        <begin position="69"/>
        <end position="244"/>
    </location>
</feature>
<feature type="signal peptide" evidence="7">
    <location>
        <begin position="1"/>
        <end position="26"/>
    </location>
</feature>
<evidence type="ECO:0000256" key="7">
    <source>
        <dbReference type="SAM" id="SignalP"/>
    </source>
</evidence>
<proteinExistence type="inferred from homology"/>
<dbReference type="Gene3D" id="3.40.50.200">
    <property type="entry name" value="Peptidase S8/S53 domain"/>
    <property type="match status" value="1"/>
</dbReference>
<evidence type="ECO:0000313" key="10">
    <source>
        <dbReference type="Proteomes" id="UP000774000"/>
    </source>
</evidence>
<keyword evidence="7" id="KW-0732">Signal</keyword>
<dbReference type="Pfam" id="PF00082">
    <property type="entry name" value="Peptidase_S8"/>
    <property type="match status" value="1"/>
</dbReference>
<feature type="transmembrane region" description="Helical" evidence="6">
    <location>
        <begin position="275"/>
        <end position="298"/>
    </location>
</feature>
<evidence type="ECO:0000313" key="9">
    <source>
        <dbReference type="EMBL" id="MBM7556899.1"/>
    </source>
</evidence>
<keyword evidence="6" id="KW-0812">Transmembrane</keyword>
<dbReference type="PROSITE" id="PS51892">
    <property type="entry name" value="SUBTILASE"/>
    <property type="match status" value="1"/>
</dbReference>
<keyword evidence="10" id="KW-1185">Reference proteome</keyword>
<keyword evidence="4" id="KW-0720">Serine protease</keyword>
<feature type="chain" id="PRO_5036936398" description="Peptidase S8/S53 domain-containing protein" evidence="7">
    <location>
        <begin position="27"/>
        <end position="428"/>
    </location>
</feature>
<dbReference type="InterPro" id="IPR000209">
    <property type="entry name" value="Peptidase_S8/S53_dom"/>
</dbReference>
<name>A0A939BR08_9FIRM</name>
<dbReference type="SUPFAM" id="SSF52743">
    <property type="entry name" value="Subtilisin-like"/>
    <property type="match status" value="1"/>
</dbReference>
<keyword evidence="2" id="KW-0645">Protease</keyword>
<keyword evidence="6" id="KW-1133">Transmembrane helix</keyword>
<dbReference type="InterPro" id="IPR050131">
    <property type="entry name" value="Peptidase_S8_subtilisin-like"/>
</dbReference>
<evidence type="ECO:0000256" key="1">
    <source>
        <dbReference type="ARBA" id="ARBA00011073"/>
    </source>
</evidence>
<accession>A0A939BR08</accession>
<comment type="caution">
    <text evidence="5">Lacks conserved residue(s) required for the propagation of feature annotation.</text>
</comment>
<dbReference type="GO" id="GO:0004252">
    <property type="term" value="F:serine-type endopeptidase activity"/>
    <property type="evidence" value="ECO:0007669"/>
    <property type="project" value="InterPro"/>
</dbReference>
<evidence type="ECO:0000256" key="6">
    <source>
        <dbReference type="SAM" id="Phobius"/>
    </source>
</evidence>
<dbReference type="RefSeq" id="WP_204701666.1">
    <property type="nucleotide sequence ID" value="NZ_JAFBDQ010000007.1"/>
</dbReference>
<dbReference type="EMBL" id="JAFBDQ010000007">
    <property type="protein sequence ID" value="MBM7556899.1"/>
    <property type="molecule type" value="Genomic_DNA"/>
</dbReference>
<reference evidence="9" key="1">
    <citation type="submission" date="2021-01" db="EMBL/GenBank/DDBJ databases">
        <title>Genomic Encyclopedia of Type Strains, Phase IV (KMG-IV): sequencing the most valuable type-strain genomes for metagenomic binning, comparative biology and taxonomic classification.</title>
        <authorList>
            <person name="Goeker M."/>
        </authorList>
    </citation>
    <scope>NUCLEOTIDE SEQUENCE</scope>
    <source>
        <strain evidence="9">DSM 23230</strain>
    </source>
</reference>
<comment type="caution">
    <text evidence="9">The sequence shown here is derived from an EMBL/GenBank/DDBJ whole genome shotgun (WGS) entry which is preliminary data.</text>
</comment>
<keyword evidence="3" id="KW-0378">Hydrolase</keyword>
<gene>
    <name evidence="9" type="ORF">JOC47_001750</name>
</gene>
<dbReference type="PANTHER" id="PTHR43806">
    <property type="entry name" value="PEPTIDASE S8"/>
    <property type="match status" value="1"/>
</dbReference>
<evidence type="ECO:0000256" key="3">
    <source>
        <dbReference type="ARBA" id="ARBA00022801"/>
    </source>
</evidence>
<feature type="transmembrane region" description="Helical" evidence="6">
    <location>
        <begin position="367"/>
        <end position="388"/>
    </location>
</feature>
<dbReference type="GO" id="GO:0006508">
    <property type="term" value="P:proteolysis"/>
    <property type="evidence" value="ECO:0007669"/>
    <property type="project" value="UniProtKB-KW"/>
</dbReference>
<sequence length="428" mass="47771">MKYKKSYFILLLLLLVLLICTSLANARSNSPVTVFIIDTKVDFAFVENLAMDGQINHGSVVGRIIYQEVPEVNLRSYSVEEEGSINEQLYYDALRKIASYNKEYPNQRIIVNISLGFSKAGDKHKTLINDLVNRGVIVIAAGGNESSEQAIYPAGFKGTVAVGNATADAKAASSNYGDFIDLCAPGSVKYISRLYLPQGVTVKSFKAVGTSFSAPRVVALLAKLLTLQPNLSGQRGLDLILNNTDVIDDPKYEQGLLGTGVINVDRTLAQVDPYYYFKAYGINVLWGLVFIILSIYWFNKYQIGGLFLTILFFLVVFPVAFLLQELLLVDGQNLWYAYKQLEVVDYLYLMLVPVVILKITSWQSKFVLVNYLLGLLLLALNIDLPNIFSCSTTMYLRSGLGLITLLFWGGERLRIYQAKYVIINIFIV</sequence>
<evidence type="ECO:0000259" key="8">
    <source>
        <dbReference type="Pfam" id="PF00082"/>
    </source>
</evidence>
<dbReference type="PANTHER" id="PTHR43806:SF11">
    <property type="entry name" value="CEREVISIN-RELATED"/>
    <property type="match status" value="1"/>
</dbReference>
<dbReference type="InterPro" id="IPR036852">
    <property type="entry name" value="Peptidase_S8/S53_dom_sf"/>
</dbReference>
<evidence type="ECO:0000256" key="5">
    <source>
        <dbReference type="PROSITE-ProRule" id="PRU01240"/>
    </source>
</evidence>
<feature type="transmembrane region" description="Helical" evidence="6">
    <location>
        <begin position="394"/>
        <end position="410"/>
    </location>
</feature>
<dbReference type="AlphaFoldDB" id="A0A939BR08"/>
<protein>
    <recommendedName>
        <fullName evidence="8">Peptidase S8/S53 domain-containing protein</fullName>
    </recommendedName>
</protein>
<keyword evidence="6" id="KW-0472">Membrane</keyword>
<evidence type="ECO:0000256" key="2">
    <source>
        <dbReference type="ARBA" id="ARBA00022670"/>
    </source>
</evidence>
<dbReference type="PROSITE" id="PS00138">
    <property type="entry name" value="SUBTILASE_SER"/>
    <property type="match status" value="1"/>
</dbReference>
<feature type="transmembrane region" description="Helical" evidence="6">
    <location>
        <begin position="305"/>
        <end position="323"/>
    </location>
</feature>
<feature type="transmembrane region" description="Helical" evidence="6">
    <location>
        <begin position="343"/>
        <end position="360"/>
    </location>
</feature>
<evidence type="ECO:0000256" key="4">
    <source>
        <dbReference type="ARBA" id="ARBA00022825"/>
    </source>
</evidence>
<dbReference type="Proteomes" id="UP000774000">
    <property type="component" value="Unassembled WGS sequence"/>
</dbReference>
<comment type="similarity">
    <text evidence="1 5">Belongs to the peptidase S8 family.</text>
</comment>
<organism evidence="9 10">
    <name type="scientific">Halanaerobacter jeridensis</name>
    <dbReference type="NCBI Taxonomy" id="706427"/>
    <lineage>
        <taxon>Bacteria</taxon>
        <taxon>Bacillati</taxon>
        <taxon>Bacillota</taxon>
        <taxon>Clostridia</taxon>
        <taxon>Halanaerobiales</taxon>
        <taxon>Halobacteroidaceae</taxon>
        <taxon>Halanaerobacter</taxon>
    </lineage>
</organism>